<evidence type="ECO:0000313" key="1">
    <source>
        <dbReference type="EMBL" id="SEK61740.1"/>
    </source>
</evidence>
<dbReference type="EMBL" id="FNZU01000004">
    <property type="protein sequence ID" value="SEK61740.1"/>
    <property type="molecule type" value="Genomic_DNA"/>
</dbReference>
<keyword evidence="2" id="KW-1185">Reference proteome</keyword>
<dbReference type="STRING" id="426702.SAMN04488099_104131"/>
<gene>
    <name evidence="1" type="ORF">SAMN04488099_104131</name>
</gene>
<protein>
    <submittedName>
        <fullName evidence="1">Uncharacterized protein</fullName>
    </submittedName>
</protein>
<proteinExistence type="predicted"/>
<accession>A0A1H7IJL8</accession>
<dbReference type="RefSeq" id="WP_091479747.1">
    <property type="nucleotide sequence ID" value="NZ_FNZU01000004.1"/>
</dbReference>
<name>A0A1H7IJL8_9LACT</name>
<sequence>MGSQSFNKSIAEILDNQDLGKDVVIIKKDSYKRIKLPEFGKVVLKVHQNAVTHVSVENTMKIE</sequence>
<organism evidence="1 2">
    <name type="scientific">Alkalibacterium pelagium</name>
    <dbReference type="NCBI Taxonomy" id="426702"/>
    <lineage>
        <taxon>Bacteria</taxon>
        <taxon>Bacillati</taxon>
        <taxon>Bacillota</taxon>
        <taxon>Bacilli</taxon>
        <taxon>Lactobacillales</taxon>
        <taxon>Carnobacteriaceae</taxon>
        <taxon>Alkalibacterium</taxon>
    </lineage>
</organism>
<dbReference type="Proteomes" id="UP000199081">
    <property type="component" value="Unassembled WGS sequence"/>
</dbReference>
<reference evidence="2" key="1">
    <citation type="submission" date="2016-10" db="EMBL/GenBank/DDBJ databases">
        <authorList>
            <person name="Varghese N."/>
            <person name="Submissions S."/>
        </authorList>
    </citation>
    <scope>NUCLEOTIDE SEQUENCE [LARGE SCALE GENOMIC DNA]</scope>
    <source>
        <strain evidence="2">DSM 19183</strain>
    </source>
</reference>
<dbReference type="AlphaFoldDB" id="A0A1H7IJL8"/>
<evidence type="ECO:0000313" key="2">
    <source>
        <dbReference type="Proteomes" id="UP000199081"/>
    </source>
</evidence>